<dbReference type="Pfam" id="PF10343">
    <property type="entry name" value="Q_salvage"/>
    <property type="match status" value="1"/>
</dbReference>
<comment type="function">
    <text evidence="6">Catalyzes the hydrolysis of queuosine 5'-phosphate, releasing the nucleobase queuine (q). Is required for salvage of queuine from exogenous queuosine (Q) that is imported and then converted to queuosine 5'-phosphate intracellularly.</text>
</comment>
<comment type="similarity">
    <text evidence="2 6">Belongs to the QNG1 protein family.</text>
</comment>
<evidence type="ECO:0000256" key="3">
    <source>
        <dbReference type="ARBA" id="ARBA00035306"/>
    </source>
</evidence>
<evidence type="ECO:0000256" key="2">
    <source>
        <dbReference type="ARBA" id="ARBA00035119"/>
    </source>
</evidence>
<dbReference type="EMBL" id="GECU01023115">
    <property type="protein sequence ID" value="JAS84591.1"/>
    <property type="molecule type" value="Transcribed_RNA"/>
</dbReference>
<keyword evidence="1 6" id="KW-0378">Hydrolase</keyword>
<evidence type="ECO:0000256" key="1">
    <source>
        <dbReference type="ARBA" id="ARBA00022801"/>
    </source>
</evidence>
<name>A0A1B6ICD3_9HEMI</name>
<evidence type="ECO:0000313" key="7">
    <source>
        <dbReference type="EMBL" id="JAS84591.1"/>
    </source>
</evidence>
<accession>A0A1B6ICD3</accession>
<sequence length="334" mass="38362">MAISPRESGQFIEKLSKNVKICDEKITNLSEKLFDELQKGNISPSGFSEHPCHPVANDAAFNWIFFVDTINFCFWSVDGAHWEVNWMGNSYTGYFALCAAVNRAMEEGVNVTDPRVYSQWQLADLEYVLRGDNGVQLLLLPERLDCLRQVGKRLLEKYQGDFANCVKENQHSAQKLLKLIVSEFPCYCDEADYNGERVSFYKRAQILIGDVWSCFEGKGLGAFEDIDTITMFADYRVPQVLVYFGVLQYSKELYKKLEMGELLPNGSPDEVEIRGCSIEAVERLRNRVQQLTHGSGKSLSCNSILIDHFLWTYRRQCREELDAIPFHKTICIFY</sequence>
<protein>
    <recommendedName>
        <fullName evidence="3 6">Queuosine 5'-phosphate N-glycosylase/hydrolase</fullName>
        <ecNumber evidence="6">3.2.2.-</ecNumber>
    </recommendedName>
    <alternativeName>
        <fullName evidence="4 6">Queuosine-nucleotide N-glycosylase/hydrolase</fullName>
    </alternativeName>
</protein>
<dbReference type="InterPro" id="IPR019438">
    <property type="entry name" value="Q_salvage"/>
</dbReference>
<organism evidence="7">
    <name type="scientific">Homalodisca liturata</name>
    <dbReference type="NCBI Taxonomy" id="320908"/>
    <lineage>
        <taxon>Eukaryota</taxon>
        <taxon>Metazoa</taxon>
        <taxon>Ecdysozoa</taxon>
        <taxon>Arthropoda</taxon>
        <taxon>Hexapoda</taxon>
        <taxon>Insecta</taxon>
        <taxon>Pterygota</taxon>
        <taxon>Neoptera</taxon>
        <taxon>Paraneoptera</taxon>
        <taxon>Hemiptera</taxon>
        <taxon>Auchenorrhyncha</taxon>
        <taxon>Membracoidea</taxon>
        <taxon>Cicadellidae</taxon>
        <taxon>Cicadellinae</taxon>
        <taxon>Proconiini</taxon>
        <taxon>Homalodisca</taxon>
    </lineage>
</organism>
<dbReference type="GO" id="GO:0016787">
    <property type="term" value="F:hydrolase activity"/>
    <property type="evidence" value="ECO:0007669"/>
    <property type="project" value="UniProtKB-KW"/>
</dbReference>
<evidence type="ECO:0000256" key="4">
    <source>
        <dbReference type="ARBA" id="ARBA00035393"/>
    </source>
</evidence>
<comment type="catalytic activity">
    <reaction evidence="5 6">
        <text>queuosine 5'-phosphate + H2O = queuine + D-ribose 5-phosphate</text>
        <dbReference type="Rhea" id="RHEA:75387"/>
        <dbReference type="ChEBI" id="CHEBI:15377"/>
        <dbReference type="ChEBI" id="CHEBI:17433"/>
        <dbReference type="ChEBI" id="CHEBI:78346"/>
        <dbReference type="ChEBI" id="CHEBI:194371"/>
    </reaction>
    <physiologicalReaction direction="left-to-right" evidence="5 6">
        <dbReference type="Rhea" id="RHEA:75388"/>
    </physiologicalReaction>
</comment>
<dbReference type="EC" id="3.2.2.-" evidence="6"/>
<gene>
    <name evidence="7" type="ORF">g.21467</name>
</gene>
<evidence type="ECO:0000256" key="5">
    <source>
        <dbReference type="ARBA" id="ARBA00048204"/>
    </source>
</evidence>
<reference evidence="7" key="1">
    <citation type="submission" date="2015-11" db="EMBL/GenBank/DDBJ databases">
        <title>De novo transcriptome assembly of four potential Pierce s Disease insect vectors from Arizona vineyards.</title>
        <authorList>
            <person name="Tassone E.E."/>
        </authorList>
    </citation>
    <scope>NUCLEOTIDE SEQUENCE</scope>
</reference>
<dbReference type="GO" id="GO:0006400">
    <property type="term" value="P:tRNA modification"/>
    <property type="evidence" value="ECO:0007669"/>
    <property type="project" value="TreeGrafter"/>
</dbReference>
<dbReference type="PANTHER" id="PTHR21314:SF0">
    <property type="entry name" value="QUEUOSINE 5'-PHOSPHATE N-GLYCOSYLASE_HYDROLASE"/>
    <property type="match status" value="1"/>
</dbReference>
<dbReference type="PANTHER" id="PTHR21314">
    <property type="entry name" value="QUEUOSINE 5'-PHOSPHATE N-GLYCOSYLASE_HYDROLASE-RELATED"/>
    <property type="match status" value="1"/>
</dbReference>
<evidence type="ECO:0000256" key="6">
    <source>
        <dbReference type="RuleBase" id="RU365002"/>
    </source>
</evidence>
<dbReference type="AlphaFoldDB" id="A0A1B6ICD3"/>
<proteinExistence type="inferred from homology"/>